<sequence length="130" mass="14626">MVIVRRGDGAIVATLFYNLFTNLYEHMSNKRLKEALSICRIAQNEILWTYMAVMATDNKEFHAAEEAYAAIGRCDIVDYIRYIKSLSSTAEKYAEMALLARDLLAAEGILLQNGLIKEAIHINLEVIIGV</sequence>
<keyword evidence="2" id="KW-0282">Flagellum</keyword>
<dbReference type="OrthoDB" id="408728at2759"/>
<reference evidence="2 3" key="1">
    <citation type="journal article" date="2010" name="Science">
        <title>Genomic comparison of the ants Camponotus floridanus and Harpegnathos saltator.</title>
        <authorList>
            <person name="Bonasio R."/>
            <person name="Zhang G."/>
            <person name="Ye C."/>
            <person name="Mutti N.S."/>
            <person name="Fang X."/>
            <person name="Qin N."/>
            <person name="Donahue G."/>
            <person name="Yang P."/>
            <person name="Li Q."/>
            <person name="Li C."/>
            <person name="Zhang P."/>
            <person name="Huang Z."/>
            <person name="Berger S.L."/>
            <person name="Reinberg D."/>
            <person name="Wang J."/>
            <person name="Liebig J."/>
        </authorList>
    </citation>
    <scope>NUCLEOTIDE SEQUENCE [LARGE SCALE GENOMIC DNA]</scope>
    <source>
        <strain evidence="3">C129</strain>
    </source>
</reference>
<dbReference type="GO" id="GO:0060271">
    <property type="term" value="P:cilium assembly"/>
    <property type="evidence" value="ECO:0007669"/>
    <property type="project" value="TreeGrafter"/>
</dbReference>
<dbReference type="OMA" id="TCMAVIT"/>
<evidence type="ECO:0000259" key="1">
    <source>
        <dbReference type="Pfam" id="PF23387"/>
    </source>
</evidence>
<dbReference type="PANTHER" id="PTHR24098">
    <property type="entry name" value="OUTER SEGMENT 5"/>
    <property type="match status" value="1"/>
</dbReference>
<dbReference type="GO" id="GO:0005929">
    <property type="term" value="C:cilium"/>
    <property type="evidence" value="ECO:0007669"/>
    <property type="project" value="TreeGrafter"/>
</dbReference>
<keyword evidence="2" id="KW-0969">Cilium</keyword>
<dbReference type="InterPro" id="IPR056157">
    <property type="entry name" value="TPR_IFT80_172_dom"/>
</dbReference>
<name>E2A5H2_CAMFO</name>
<dbReference type="Gene3D" id="1.25.40.470">
    <property type="match status" value="1"/>
</dbReference>
<evidence type="ECO:0000313" key="2">
    <source>
        <dbReference type="EMBL" id="EFN71317.1"/>
    </source>
</evidence>
<protein>
    <submittedName>
        <fullName evidence="2">Intraflagellar transport protein 80-like protein</fullName>
    </submittedName>
</protein>
<feature type="domain" description="IFT80/172/WDR35 TPR" evidence="1">
    <location>
        <begin position="47"/>
        <end position="125"/>
    </location>
</feature>
<dbReference type="EMBL" id="GL436949">
    <property type="protein sequence ID" value="EFN71317.1"/>
    <property type="molecule type" value="Genomic_DNA"/>
</dbReference>
<accession>E2A5H2</accession>
<organism evidence="3">
    <name type="scientific">Camponotus floridanus</name>
    <name type="common">Florida carpenter ant</name>
    <dbReference type="NCBI Taxonomy" id="104421"/>
    <lineage>
        <taxon>Eukaryota</taxon>
        <taxon>Metazoa</taxon>
        <taxon>Ecdysozoa</taxon>
        <taxon>Arthropoda</taxon>
        <taxon>Hexapoda</taxon>
        <taxon>Insecta</taxon>
        <taxon>Pterygota</taxon>
        <taxon>Neoptera</taxon>
        <taxon>Endopterygota</taxon>
        <taxon>Hymenoptera</taxon>
        <taxon>Apocrita</taxon>
        <taxon>Aculeata</taxon>
        <taxon>Formicoidea</taxon>
        <taxon>Formicidae</taxon>
        <taxon>Formicinae</taxon>
        <taxon>Camponotus</taxon>
    </lineage>
</organism>
<keyword evidence="3" id="KW-1185">Reference proteome</keyword>
<dbReference type="PANTHER" id="PTHR24098:SF0">
    <property type="entry name" value="OUTER SEGMENT 5"/>
    <property type="match status" value="1"/>
</dbReference>
<dbReference type="GO" id="GO:0030992">
    <property type="term" value="C:intraciliary transport particle B"/>
    <property type="evidence" value="ECO:0007669"/>
    <property type="project" value="TreeGrafter"/>
</dbReference>
<gene>
    <name evidence="2" type="ORF">EAG_03788</name>
</gene>
<proteinExistence type="predicted"/>
<dbReference type="InParanoid" id="E2A5H2"/>
<dbReference type="STRING" id="104421.E2A5H2"/>
<dbReference type="Pfam" id="PF23387">
    <property type="entry name" value="TPR_IFT80_172"/>
    <property type="match status" value="1"/>
</dbReference>
<evidence type="ECO:0000313" key="3">
    <source>
        <dbReference type="Proteomes" id="UP000000311"/>
    </source>
</evidence>
<dbReference type="AlphaFoldDB" id="E2A5H2"/>
<keyword evidence="2" id="KW-0966">Cell projection</keyword>
<dbReference type="Proteomes" id="UP000000311">
    <property type="component" value="Unassembled WGS sequence"/>
</dbReference>